<organism evidence="2 3">
    <name type="scientific">Corynebacterium pyruviciproducens</name>
    <dbReference type="NCBI Taxonomy" id="598660"/>
    <lineage>
        <taxon>Bacteria</taxon>
        <taxon>Bacillati</taxon>
        <taxon>Actinomycetota</taxon>
        <taxon>Actinomycetes</taxon>
        <taxon>Mycobacteriales</taxon>
        <taxon>Corynebacteriaceae</taxon>
        <taxon>Corynebacterium</taxon>
    </lineage>
</organism>
<dbReference type="InterPro" id="IPR017517">
    <property type="entry name" value="Maleyloyr_isom"/>
</dbReference>
<feature type="domain" description="Mycothiol-dependent maleylpyruvate isomerase metal-binding" evidence="1">
    <location>
        <begin position="18"/>
        <end position="153"/>
    </location>
</feature>
<dbReference type="GO" id="GO:0046872">
    <property type="term" value="F:metal ion binding"/>
    <property type="evidence" value="ECO:0007669"/>
    <property type="project" value="InterPro"/>
</dbReference>
<name>A0AAF0YTV9_9CORY</name>
<dbReference type="NCBIfam" id="TIGR03083">
    <property type="entry name" value="maleylpyruvate isomerase family mycothiol-dependent enzyme"/>
    <property type="match status" value="1"/>
</dbReference>
<dbReference type="GO" id="GO:0016853">
    <property type="term" value="F:isomerase activity"/>
    <property type="evidence" value="ECO:0007669"/>
    <property type="project" value="UniProtKB-KW"/>
</dbReference>
<evidence type="ECO:0000259" key="1">
    <source>
        <dbReference type="Pfam" id="PF11716"/>
    </source>
</evidence>
<dbReference type="KEGG" id="cpyr:CYJ47_05725"/>
<dbReference type="SUPFAM" id="SSF109854">
    <property type="entry name" value="DinB/YfiT-like putative metalloenzymes"/>
    <property type="match status" value="1"/>
</dbReference>
<dbReference type="Gene3D" id="3.30.1050.20">
    <property type="match status" value="1"/>
</dbReference>
<gene>
    <name evidence="2" type="ORF">CYJ47_05725</name>
</gene>
<dbReference type="Proteomes" id="UP000234560">
    <property type="component" value="Chromosome"/>
</dbReference>
<proteinExistence type="predicted"/>
<keyword evidence="2" id="KW-0413">Isomerase</keyword>
<dbReference type="Pfam" id="PF11716">
    <property type="entry name" value="MDMPI_N"/>
    <property type="match status" value="1"/>
</dbReference>
<dbReference type="InterPro" id="IPR024344">
    <property type="entry name" value="MDMPI_metal-binding"/>
</dbReference>
<evidence type="ECO:0000313" key="2">
    <source>
        <dbReference type="EMBL" id="WOT03254.1"/>
    </source>
</evidence>
<reference evidence="2" key="1">
    <citation type="submission" date="2017-12" db="EMBL/GenBank/DDBJ databases">
        <authorList>
            <person name="Thomas-White K."/>
            <person name="Wolfe A.J."/>
        </authorList>
    </citation>
    <scope>NUCLEOTIDE SEQUENCE</scope>
    <source>
        <strain evidence="2">UMB0763</strain>
    </source>
</reference>
<dbReference type="Gene3D" id="1.20.120.450">
    <property type="entry name" value="dinb family like domain"/>
    <property type="match status" value="1"/>
</dbReference>
<accession>A0AAF0YTV9</accession>
<dbReference type="InterPro" id="IPR034660">
    <property type="entry name" value="DinB/YfiT-like"/>
</dbReference>
<dbReference type="RefSeq" id="WP_101678902.1">
    <property type="nucleotide sequence ID" value="NZ_CP136958.1"/>
</dbReference>
<reference evidence="2" key="2">
    <citation type="submission" date="2023-10" db="EMBL/GenBank/DDBJ databases">
        <authorList>
            <person name="Choi B."/>
        </authorList>
    </citation>
    <scope>NUCLEOTIDE SEQUENCE</scope>
    <source>
        <strain evidence="2">UMB0763</strain>
    </source>
</reference>
<protein>
    <submittedName>
        <fullName evidence="2">Maleylpyruvate isomerase family mycothiol-dependent enzyme</fullName>
    </submittedName>
</protein>
<dbReference type="InterPro" id="IPR036527">
    <property type="entry name" value="SCP2_sterol-bd_dom_sf"/>
</dbReference>
<dbReference type="AlphaFoldDB" id="A0AAF0YTV9"/>
<dbReference type="EMBL" id="CP136958">
    <property type="protein sequence ID" value="WOT03254.1"/>
    <property type="molecule type" value="Genomic_DNA"/>
</dbReference>
<dbReference type="SUPFAM" id="SSF55718">
    <property type="entry name" value="SCP-like"/>
    <property type="match status" value="1"/>
</dbReference>
<sequence>MAGPFDDLTIEQRLSIVRRGTAYYLGQVGLITDDEFGEPSNLPGWDIAHLTAHVGYNAKAVTNLVYWALTGEEKPMYSSPTARGEEINFGATLPPGAIRNLNDFHVIRLFKAWEKADGKAWEATVKTAQGRTVPMQETLWMRAREVWIHAVDLSKTARFSAMPDVFLRSLLPDIVGKWYSKGVGEGIVLVDDASGARWAVDDAVTPTTEVCGSVASLARWAAGRGFVGVHLAGTASGEVPAPPRWL</sequence>
<evidence type="ECO:0000313" key="3">
    <source>
        <dbReference type="Proteomes" id="UP000234560"/>
    </source>
</evidence>